<dbReference type="HAMAP" id="MF_01161">
    <property type="entry name" value="tRNA_Ile_lys_synt"/>
    <property type="match status" value="1"/>
</dbReference>
<evidence type="ECO:0000313" key="10">
    <source>
        <dbReference type="Proteomes" id="UP000029558"/>
    </source>
</evidence>
<dbReference type="OrthoDB" id="9807403at2"/>
<protein>
    <recommendedName>
        <fullName evidence="8">tRNA(Ile)-lysidine synthase</fullName>
        <ecNumber evidence="8">6.3.4.19</ecNumber>
    </recommendedName>
    <alternativeName>
        <fullName evidence="8">tRNA(Ile)-2-lysyl-cytidine synthase</fullName>
    </alternativeName>
    <alternativeName>
        <fullName evidence="8">tRNA(Ile)-lysidine synthetase</fullName>
    </alternativeName>
</protein>
<keyword evidence="6 8" id="KW-0067">ATP-binding</keyword>
<keyword evidence="4 8" id="KW-0819">tRNA processing</keyword>
<evidence type="ECO:0000256" key="3">
    <source>
        <dbReference type="ARBA" id="ARBA00022598"/>
    </source>
</evidence>
<keyword evidence="2 8" id="KW-0963">Cytoplasm</keyword>
<dbReference type="GO" id="GO:0032267">
    <property type="term" value="F:tRNA(Ile)-lysidine synthase activity"/>
    <property type="evidence" value="ECO:0007669"/>
    <property type="project" value="UniProtKB-EC"/>
</dbReference>
<comment type="domain">
    <text evidence="8">The N-terminal region contains the highly conserved SGGXDS motif, predicted to be a P-loop motif involved in ATP binding.</text>
</comment>
<evidence type="ECO:0000256" key="1">
    <source>
        <dbReference type="ARBA" id="ARBA00004496"/>
    </source>
</evidence>
<sequence>MEPLKHAVNPVSVAGLESDDKDAISDALISCLPRLIGARQLCLGFSGGLDSRVLLAALIRLAEHYPYYQIKNKLTAIHVHHGLNAQADVWAEYCQCICQSYQINFICEKVSLNLSQLSSGLEAAARTARYGVFKKFMQESDLLLLGQHGDDQIETVLLQLFRGAGPQGLAAMAKESQFSADDDRIVLRPLLEFKQIDLAHYARDHQLDWMHDDSNDNLRFERNFLRHQVLPNLHQRYPGLIDTVGRSARLCAEHNELLHAYVQEDLVKHLVQGQSNMGNNYFNFNFNFNLNNRLSSKYCLSLFNLAGFEAYSLARQKALIRAWLAHYQVLMPSEVKLTHLIHDVCLAKVDAQPMLTWGHWLLRRYHGHLYLFDQQQDDSHHRCAYHLQEQTWGGETVTLDNGQVISSQNLVDLGVDLAHWDWQGVTIGLRQGGERFRPQGREHSQLLKKFLHAQKIPPWLREQLILVKRDQKTVAILGLALAAQGE</sequence>
<dbReference type="EC" id="6.3.4.19" evidence="8"/>
<dbReference type="Gene3D" id="1.20.59.20">
    <property type="match status" value="1"/>
</dbReference>
<dbReference type="NCBIfam" id="TIGR02432">
    <property type="entry name" value="lysidine_TilS_N"/>
    <property type="match status" value="1"/>
</dbReference>
<dbReference type="AlphaFoldDB" id="A0A1L6T9S4"/>
<dbReference type="SUPFAM" id="SSF56037">
    <property type="entry name" value="PheT/TilS domain"/>
    <property type="match status" value="1"/>
</dbReference>
<dbReference type="SMART" id="SM00977">
    <property type="entry name" value="TilS_C"/>
    <property type="match status" value="1"/>
</dbReference>
<dbReference type="InterPro" id="IPR012795">
    <property type="entry name" value="tRNA_Ile_lys_synt_N"/>
</dbReference>
<organism evidence="9 10">
    <name type="scientific">Piscirickettsia salmonis</name>
    <dbReference type="NCBI Taxonomy" id="1238"/>
    <lineage>
        <taxon>Bacteria</taxon>
        <taxon>Pseudomonadati</taxon>
        <taxon>Pseudomonadota</taxon>
        <taxon>Gammaproteobacteria</taxon>
        <taxon>Thiotrichales</taxon>
        <taxon>Piscirickettsiaceae</taxon>
        <taxon>Piscirickettsia</taxon>
    </lineage>
</organism>
<proteinExistence type="inferred from homology"/>
<reference evidence="9 10" key="1">
    <citation type="journal article" date="2014" name="Genome Announc.">
        <title>Comparative Genome Analysis of Two Isolates of the Fish Pathogen Piscirickettsia salmonis from Different Hosts Reveals Major Differences in Virulence-Associated Secretion Systems.</title>
        <authorList>
            <person name="Bohle H."/>
            <person name="Henriquez P."/>
            <person name="Grothusen H."/>
            <person name="Navas E."/>
            <person name="Sandoval A."/>
            <person name="Bustamante F."/>
            <person name="Bustos P."/>
            <person name="Mancilla M."/>
        </authorList>
    </citation>
    <scope>NUCLEOTIDE SEQUENCE [LARGE SCALE GENOMIC DNA]</scope>
    <source>
        <strain evidence="10">B1-32597</strain>
    </source>
</reference>
<comment type="subcellular location">
    <subcellularLocation>
        <location evidence="1 8">Cytoplasm</location>
    </subcellularLocation>
</comment>
<dbReference type="Gene3D" id="3.40.50.620">
    <property type="entry name" value="HUPs"/>
    <property type="match status" value="1"/>
</dbReference>
<dbReference type="InterPro" id="IPR015262">
    <property type="entry name" value="tRNA_Ile_lys_synt_subst-bd"/>
</dbReference>
<gene>
    <name evidence="8" type="primary">tilS</name>
    <name evidence="9" type="ORF">KU39_737</name>
</gene>
<dbReference type="Pfam" id="PF09179">
    <property type="entry name" value="TilS"/>
    <property type="match status" value="1"/>
</dbReference>
<accession>A0A1L6T9S4</accession>
<comment type="similarity">
    <text evidence="8">Belongs to the tRNA(Ile)-lysidine synthase family.</text>
</comment>
<dbReference type="SUPFAM" id="SSF82829">
    <property type="entry name" value="MesJ substrate recognition domain-like"/>
    <property type="match status" value="1"/>
</dbReference>
<dbReference type="Pfam" id="PF11734">
    <property type="entry name" value="TilS_C"/>
    <property type="match status" value="1"/>
</dbReference>
<dbReference type="PANTHER" id="PTHR43033:SF1">
    <property type="entry name" value="TRNA(ILE)-LYSIDINE SYNTHASE-RELATED"/>
    <property type="match status" value="1"/>
</dbReference>
<dbReference type="PANTHER" id="PTHR43033">
    <property type="entry name" value="TRNA(ILE)-LYSIDINE SYNTHASE-RELATED"/>
    <property type="match status" value="1"/>
</dbReference>
<evidence type="ECO:0000256" key="2">
    <source>
        <dbReference type="ARBA" id="ARBA00022490"/>
    </source>
</evidence>
<keyword evidence="5 8" id="KW-0547">Nucleotide-binding</keyword>
<evidence type="ECO:0000313" key="9">
    <source>
        <dbReference type="EMBL" id="ALB21921.1"/>
    </source>
</evidence>
<dbReference type="CDD" id="cd01992">
    <property type="entry name" value="TilS_N"/>
    <property type="match status" value="1"/>
</dbReference>
<dbReference type="GO" id="GO:0005737">
    <property type="term" value="C:cytoplasm"/>
    <property type="evidence" value="ECO:0007669"/>
    <property type="project" value="UniProtKB-SubCell"/>
</dbReference>
<evidence type="ECO:0000256" key="4">
    <source>
        <dbReference type="ARBA" id="ARBA00022694"/>
    </source>
</evidence>
<evidence type="ECO:0000256" key="6">
    <source>
        <dbReference type="ARBA" id="ARBA00022840"/>
    </source>
</evidence>
<keyword evidence="3 8" id="KW-0436">Ligase</keyword>
<comment type="function">
    <text evidence="8">Ligates lysine onto the cytidine present at position 34 of the AUA codon-specific tRNA(Ile) that contains the anticodon CAU, in an ATP-dependent manner. Cytidine is converted to lysidine, thus changing the amino acid specificity of the tRNA from methionine to isoleucine.</text>
</comment>
<evidence type="ECO:0000256" key="8">
    <source>
        <dbReference type="HAMAP-Rule" id="MF_01161"/>
    </source>
</evidence>
<dbReference type="EMBL" id="CP012508">
    <property type="protein sequence ID" value="ALB21921.1"/>
    <property type="molecule type" value="Genomic_DNA"/>
</dbReference>
<evidence type="ECO:0000256" key="5">
    <source>
        <dbReference type="ARBA" id="ARBA00022741"/>
    </source>
</evidence>
<dbReference type="InterPro" id="IPR012796">
    <property type="entry name" value="Lysidine-tRNA-synth_C"/>
</dbReference>
<dbReference type="InterPro" id="IPR011063">
    <property type="entry name" value="TilS/TtcA_N"/>
</dbReference>
<dbReference type="SUPFAM" id="SSF52402">
    <property type="entry name" value="Adenine nucleotide alpha hydrolases-like"/>
    <property type="match status" value="1"/>
</dbReference>
<name>A0A1L6T9S4_PISSA</name>
<dbReference type="Proteomes" id="UP000029558">
    <property type="component" value="Chromosome"/>
</dbReference>
<evidence type="ECO:0000256" key="7">
    <source>
        <dbReference type="ARBA" id="ARBA00048539"/>
    </source>
</evidence>
<dbReference type="InterPro" id="IPR014729">
    <property type="entry name" value="Rossmann-like_a/b/a_fold"/>
</dbReference>
<feature type="binding site" evidence="8">
    <location>
        <begin position="46"/>
        <end position="51"/>
    </location>
    <ligand>
        <name>ATP</name>
        <dbReference type="ChEBI" id="CHEBI:30616"/>
    </ligand>
</feature>
<dbReference type="InterPro" id="IPR012094">
    <property type="entry name" value="tRNA_Ile_lys_synt"/>
</dbReference>
<dbReference type="NCBIfam" id="TIGR02433">
    <property type="entry name" value="lysidine_TilS_C"/>
    <property type="match status" value="1"/>
</dbReference>
<dbReference type="GO" id="GO:0005524">
    <property type="term" value="F:ATP binding"/>
    <property type="evidence" value="ECO:0007669"/>
    <property type="project" value="UniProtKB-UniRule"/>
</dbReference>
<comment type="catalytic activity">
    <reaction evidence="7 8">
        <text>cytidine(34) in tRNA(Ile2) + L-lysine + ATP = lysidine(34) in tRNA(Ile2) + AMP + diphosphate + H(+)</text>
        <dbReference type="Rhea" id="RHEA:43744"/>
        <dbReference type="Rhea" id="RHEA-COMP:10625"/>
        <dbReference type="Rhea" id="RHEA-COMP:10670"/>
        <dbReference type="ChEBI" id="CHEBI:15378"/>
        <dbReference type="ChEBI" id="CHEBI:30616"/>
        <dbReference type="ChEBI" id="CHEBI:32551"/>
        <dbReference type="ChEBI" id="CHEBI:33019"/>
        <dbReference type="ChEBI" id="CHEBI:82748"/>
        <dbReference type="ChEBI" id="CHEBI:83665"/>
        <dbReference type="ChEBI" id="CHEBI:456215"/>
        <dbReference type="EC" id="6.3.4.19"/>
    </reaction>
</comment>
<dbReference type="Pfam" id="PF01171">
    <property type="entry name" value="ATP_bind_3"/>
    <property type="match status" value="1"/>
</dbReference>
<dbReference type="RefSeq" id="WP_017376198.1">
    <property type="nucleotide sequence ID" value="NZ_CP038918.1"/>
</dbReference>
<dbReference type="GO" id="GO:0006400">
    <property type="term" value="P:tRNA modification"/>
    <property type="evidence" value="ECO:0007669"/>
    <property type="project" value="UniProtKB-UniRule"/>
</dbReference>